<name>A0ABU6YQ80_9FABA</name>
<protein>
    <submittedName>
        <fullName evidence="2">Uncharacterized protein</fullName>
    </submittedName>
</protein>
<keyword evidence="3" id="KW-1185">Reference proteome</keyword>
<evidence type="ECO:0000313" key="3">
    <source>
        <dbReference type="Proteomes" id="UP001341840"/>
    </source>
</evidence>
<comment type="caution">
    <text evidence="2">The sequence shown here is derived from an EMBL/GenBank/DDBJ whole genome shotgun (WGS) entry which is preliminary data.</text>
</comment>
<proteinExistence type="predicted"/>
<reference evidence="2 3" key="1">
    <citation type="journal article" date="2023" name="Plants (Basel)">
        <title>Bridging the Gap: Combining Genomics and Transcriptomics Approaches to Understand Stylosanthes scabra, an Orphan Legume from the Brazilian Caatinga.</title>
        <authorList>
            <person name="Ferreira-Neto J.R.C."/>
            <person name="da Silva M.D."/>
            <person name="Binneck E."/>
            <person name="de Melo N.F."/>
            <person name="da Silva R.H."/>
            <person name="de Melo A.L.T.M."/>
            <person name="Pandolfi V."/>
            <person name="Bustamante F.O."/>
            <person name="Brasileiro-Vidal A.C."/>
            <person name="Benko-Iseppon A.M."/>
        </authorList>
    </citation>
    <scope>NUCLEOTIDE SEQUENCE [LARGE SCALE GENOMIC DNA]</scope>
    <source>
        <tissue evidence="2">Leaves</tissue>
    </source>
</reference>
<gene>
    <name evidence="2" type="ORF">PIB30_079419</name>
</gene>
<accession>A0ABU6YQ80</accession>
<evidence type="ECO:0000313" key="2">
    <source>
        <dbReference type="EMBL" id="MED6212046.1"/>
    </source>
</evidence>
<feature type="compositionally biased region" description="Basic and acidic residues" evidence="1">
    <location>
        <begin position="1"/>
        <end position="16"/>
    </location>
</feature>
<evidence type="ECO:0000256" key="1">
    <source>
        <dbReference type="SAM" id="MobiDB-lite"/>
    </source>
</evidence>
<dbReference type="EMBL" id="JASCZI010242781">
    <property type="protein sequence ID" value="MED6212046.1"/>
    <property type="molecule type" value="Genomic_DNA"/>
</dbReference>
<dbReference type="Proteomes" id="UP001341840">
    <property type="component" value="Unassembled WGS sequence"/>
</dbReference>
<feature type="compositionally biased region" description="Polar residues" evidence="1">
    <location>
        <begin position="17"/>
        <end position="26"/>
    </location>
</feature>
<feature type="region of interest" description="Disordered" evidence="1">
    <location>
        <begin position="1"/>
        <end position="27"/>
    </location>
</feature>
<sequence>MKKSSAEDCKGSDEPQKSQAKLSLQPSIADPRNSFELGFTHPMISVKYPYMSQIYGLFSAYAPQISVAFSSVYCNDWISFMQHKKSIAGEVVFLAGSMDILKDKA</sequence>
<organism evidence="2 3">
    <name type="scientific">Stylosanthes scabra</name>
    <dbReference type="NCBI Taxonomy" id="79078"/>
    <lineage>
        <taxon>Eukaryota</taxon>
        <taxon>Viridiplantae</taxon>
        <taxon>Streptophyta</taxon>
        <taxon>Embryophyta</taxon>
        <taxon>Tracheophyta</taxon>
        <taxon>Spermatophyta</taxon>
        <taxon>Magnoliopsida</taxon>
        <taxon>eudicotyledons</taxon>
        <taxon>Gunneridae</taxon>
        <taxon>Pentapetalae</taxon>
        <taxon>rosids</taxon>
        <taxon>fabids</taxon>
        <taxon>Fabales</taxon>
        <taxon>Fabaceae</taxon>
        <taxon>Papilionoideae</taxon>
        <taxon>50 kb inversion clade</taxon>
        <taxon>dalbergioids sensu lato</taxon>
        <taxon>Dalbergieae</taxon>
        <taxon>Pterocarpus clade</taxon>
        <taxon>Stylosanthes</taxon>
    </lineage>
</organism>